<keyword evidence="2" id="KW-0238">DNA-binding</keyword>
<gene>
    <name evidence="5" type="ORF">AABB31_01515</name>
</gene>
<accession>A0AAN0M663</accession>
<evidence type="ECO:0000313" key="5">
    <source>
        <dbReference type="EMBL" id="WZU65811.1"/>
    </source>
</evidence>
<organism evidence="5 6">
    <name type="scientific">Yoonia rhodophyticola</name>
    <dbReference type="NCBI Taxonomy" id="3137370"/>
    <lineage>
        <taxon>Bacteria</taxon>
        <taxon>Pseudomonadati</taxon>
        <taxon>Pseudomonadota</taxon>
        <taxon>Alphaproteobacteria</taxon>
        <taxon>Rhodobacterales</taxon>
        <taxon>Paracoccaceae</taxon>
        <taxon>Yoonia</taxon>
    </lineage>
</organism>
<dbReference type="Gene3D" id="1.10.10.10">
    <property type="entry name" value="Winged helix-like DNA-binding domain superfamily/Winged helix DNA-binding domain"/>
    <property type="match status" value="1"/>
</dbReference>
<keyword evidence="1" id="KW-0805">Transcription regulation</keyword>
<reference evidence="5 6" key="2">
    <citation type="submission" date="2024-08" db="EMBL/GenBank/DDBJ databases">
        <title>Phylogenomic analyses of a clade within the roseobacter group suggest taxonomic reassignments of species of the genera Aestuariivita, Citreicella, Loktanella, Nautella, Pelagibaca, Ruegeria, Thalassobius, Thiobacimonas and Tropicibacter, and the proposal o.</title>
        <authorList>
            <person name="Jeon C.O."/>
        </authorList>
    </citation>
    <scope>NUCLEOTIDE SEQUENCE [LARGE SCALE GENOMIC DNA]</scope>
    <source>
        <strain evidence="5 6">SS1-5</strain>
        <plasmid evidence="5 6">pSS1-5</plasmid>
    </source>
</reference>
<proteinExistence type="predicted"/>
<name>A0AAN0M663_9RHOB</name>
<dbReference type="Proteomes" id="UP001470809">
    <property type="component" value="Plasmid pSS1-5"/>
</dbReference>
<dbReference type="InterPro" id="IPR036388">
    <property type="entry name" value="WH-like_DNA-bd_sf"/>
</dbReference>
<keyword evidence="6" id="KW-1185">Reference proteome</keyword>
<dbReference type="EMBL" id="CP151764">
    <property type="protein sequence ID" value="WZU65811.1"/>
    <property type="molecule type" value="Genomic_DNA"/>
</dbReference>
<feature type="domain" description="HTH luxR-type" evidence="4">
    <location>
        <begin position="144"/>
        <end position="201"/>
    </location>
</feature>
<geneLocation type="plasmid" evidence="5 6">
    <name>pSS1-5</name>
</geneLocation>
<sequence>MTSGNQERSVYEQGLAQLKSLSPEGYSLALHLRFASARILMQTYRSDWIEYYTERGYLVCDPIVSWGMSKTGTERWSTLNHPDPHDILGQAAVYGLRFGVAVSHGSSSSRSIGGFARADREFTDDEIATIQKVVSDLHQVATPSTSLTLAQQMALRMVAAGHRTSSAAAMLGISESAFKARLKTARERLFARTTAEAIRRAQEHGLL</sequence>
<reference evidence="6" key="1">
    <citation type="submission" date="2024-04" db="EMBL/GenBank/DDBJ databases">
        <title>Phylogenomic analyses of a clade within the roseobacter group suggest taxonomic reassignments of species of the genera Aestuariivita, Citreicella, Loktanella, Nautella, Pelagibaca, Ruegeria, Thalassobius, Thiobacimonas and Tropicibacter, and the proposal o.</title>
        <authorList>
            <person name="Jeon C.O."/>
        </authorList>
    </citation>
    <scope>NUCLEOTIDE SEQUENCE [LARGE SCALE GENOMIC DNA]</scope>
    <source>
        <strain evidence="6">SS1-5</strain>
        <plasmid evidence="6">pSS1-5</plasmid>
    </source>
</reference>
<dbReference type="KEGG" id="yrh:AABB31_01515"/>
<dbReference type="RefSeq" id="WP_342075143.1">
    <property type="nucleotide sequence ID" value="NZ_CP151764.2"/>
</dbReference>
<keyword evidence="3" id="KW-0804">Transcription</keyword>
<evidence type="ECO:0000259" key="4">
    <source>
        <dbReference type="SMART" id="SM00421"/>
    </source>
</evidence>
<evidence type="ECO:0000256" key="2">
    <source>
        <dbReference type="ARBA" id="ARBA00023125"/>
    </source>
</evidence>
<dbReference type="InterPro" id="IPR016032">
    <property type="entry name" value="Sig_transdc_resp-reg_C-effctor"/>
</dbReference>
<dbReference type="SUPFAM" id="SSF46894">
    <property type="entry name" value="C-terminal effector domain of the bipartite response regulators"/>
    <property type="match status" value="1"/>
</dbReference>
<dbReference type="InterPro" id="IPR036693">
    <property type="entry name" value="TF_LuxR_autoind-bd_dom_sf"/>
</dbReference>
<dbReference type="SUPFAM" id="SSF75516">
    <property type="entry name" value="Pheromone-binding domain of LuxR-like quorum-sensing transcription factors"/>
    <property type="match status" value="1"/>
</dbReference>
<dbReference type="GO" id="GO:0006355">
    <property type="term" value="P:regulation of DNA-templated transcription"/>
    <property type="evidence" value="ECO:0007669"/>
    <property type="project" value="InterPro"/>
</dbReference>
<keyword evidence="5" id="KW-0614">Plasmid</keyword>
<evidence type="ECO:0000256" key="3">
    <source>
        <dbReference type="ARBA" id="ARBA00023163"/>
    </source>
</evidence>
<evidence type="ECO:0000256" key="1">
    <source>
        <dbReference type="ARBA" id="ARBA00023015"/>
    </source>
</evidence>
<dbReference type="Pfam" id="PF03472">
    <property type="entry name" value="Autoind_bind"/>
    <property type="match status" value="1"/>
</dbReference>
<dbReference type="Gene3D" id="3.30.450.80">
    <property type="entry name" value="Transcription factor LuxR-like, autoinducer-binding domain"/>
    <property type="match status" value="1"/>
</dbReference>
<evidence type="ECO:0000313" key="6">
    <source>
        <dbReference type="Proteomes" id="UP001470809"/>
    </source>
</evidence>
<dbReference type="SMART" id="SM00421">
    <property type="entry name" value="HTH_LUXR"/>
    <property type="match status" value="1"/>
</dbReference>
<dbReference type="GO" id="GO:0003677">
    <property type="term" value="F:DNA binding"/>
    <property type="evidence" value="ECO:0007669"/>
    <property type="project" value="UniProtKB-KW"/>
</dbReference>
<dbReference type="AlphaFoldDB" id="A0AAN0M663"/>
<dbReference type="InterPro" id="IPR000792">
    <property type="entry name" value="Tscrpt_reg_LuxR_C"/>
</dbReference>
<dbReference type="InterPro" id="IPR005143">
    <property type="entry name" value="TF_LuxR_autoind-bd_dom"/>
</dbReference>
<protein>
    <submittedName>
        <fullName evidence="5">Autoinducer binding domain-containing protein</fullName>
    </submittedName>
</protein>